<dbReference type="EMBL" id="CP101185">
    <property type="protein sequence ID" value="UYV95986.1"/>
    <property type="molecule type" value="Genomic_DNA"/>
</dbReference>
<dbReference type="AlphaFoldDB" id="A0AAX3EDN0"/>
<gene>
    <name evidence="2" type="ORF">NL394_12935</name>
</gene>
<proteinExistence type="predicted"/>
<protein>
    <submittedName>
        <fullName evidence="2">Uncharacterized protein</fullName>
    </submittedName>
</protein>
<sequence>MSAQPALIPTGSAGTVGGQRYKEPTSQQIEDAAALMFLAATKKALRNLEHIWDVQLELEVTYTVHNQRSYRVHASTRAGESITGTAGHYVHPANGTPETAAWGIAREARNAAAKRRQKEIINIV</sequence>
<accession>A0AAX3EDN0</accession>
<dbReference type="Proteomes" id="UP001163293">
    <property type="component" value="Chromosome"/>
</dbReference>
<name>A0AAX3EDN0_PAEUR</name>
<evidence type="ECO:0000256" key="1">
    <source>
        <dbReference type="SAM" id="MobiDB-lite"/>
    </source>
</evidence>
<reference evidence="2" key="1">
    <citation type="submission" date="2022-07" db="EMBL/GenBank/DDBJ databases">
        <authorList>
            <person name="Wu T."/>
        </authorList>
    </citation>
    <scope>NUCLEOTIDE SEQUENCE</scope>
    <source>
        <strain evidence="2">SD-1</strain>
    </source>
</reference>
<feature type="region of interest" description="Disordered" evidence="1">
    <location>
        <begin position="1"/>
        <end position="24"/>
    </location>
</feature>
<evidence type="ECO:0000313" key="3">
    <source>
        <dbReference type="Proteomes" id="UP001163293"/>
    </source>
</evidence>
<evidence type="ECO:0000313" key="2">
    <source>
        <dbReference type="EMBL" id="UYV95986.1"/>
    </source>
</evidence>
<dbReference type="RefSeq" id="WP_069696836.1">
    <property type="nucleotide sequence ID" value="NZ_CP043010.1"/>
</dbReference>
<organism evidence="2 3">
    <name type="scientific">Paenarthrobacter ureafaciens</name>
    <dbReference type="NCBI Taxonomy" id="37931"/>
    <lineage>
        <taxon>Bacteria</taxon>
        <taxon>Bacillati</taxon>
        <taxon>Actinomycetota</taxon>
        <taxon>Actinomycetes</taxon>
        <taxon>Micrococcales</taxon>
        <taxon>Micrococcaceae</taxon>
        <taxon>Paenarthrobacter</taxon>
    </lineage>
</organism>
<keyword evidence="3" id="KW-1185">Reference proteome</keyword>